<dbReference type="KEGG" id="cpas:Clopa_2046"/>
<dbReference type="GO" id="GO:0032259">
    <property type="term" value="P:methylation"/>
    <property type="evidence" value="ECO:0007669"/>
    <property type="project" value="UniProtKB-KW"/>
</dbReference>
<dbReference type="SUPFAM" id="SSF53335">
    <property type="entry name" value="S-adenosyl-L-methionine-dependent methyltransferases"/>
    <property type="match status" value="1"/>
</dbReference>
<dbReference type="CDD" id="cd02440">
    <property type="entry name" value="AdoMet_MTases"/>
    <property type="match status" value="1"/>
</dbReference>
<organism evidence="2 3">
    <name type="scientific">Clostridium pasteurianum BC1</name>
    <dbReference type="NCBI Taxonomy" id="86416"/>
    <lineage>
        <taxon>Bacteria</taxon>
        <taxon>Bacillati</taxon>
        <taxon>Bacillota</taxon>
        <taxon>Clostridia</taxon>
        <taxon>Eubacteriales</taxon>
        <taxon>Clostridiaceae</taxon>
        <taxon>Clostridium</taxon>
    </lineage>
</organism>
<keyword evidence="3" id="KW-1185">Reference proteome</keyword>
<accession>R4K2W3</accession>
<reference evidence="2 3" key="1">
    <citation type="submission" date="2012-01" db="EMBL/GenBank/DDBJ databases">
        <title>Complete sequence of chromosome of Clostridium pasteurianum BC1.</title>
        <authorList>
            <consortium name="US DOE Joint Genome Institute"/>
            <person name="Lucas S."/>
            <person name="Han J."/>
            <person name="Lapidus A."/>
            <person name="Cheng J.-F."/>
            <person name="Goodwin L."/>
            <person name="Pitluck S."/>
            <person name="Peters L."/>
            <person name="Mikhailova N."/>
            <person name="Teshima H."/>
            <person name="Detter J.C."/>
            <person name="Han C."/>
            <person name="Tapia R."/>
            <person name="Land M."/>
            <person name="Hauser L."/>
            <person name="Kyrpides N."/>
            <person name="Ivanova N."/>
            <person name="Pagani I."/>
            <person name="Dunn J."/>
            <person name="Taghavi S."/>
            <person name="Francis A."/>
            <person name="van der Lelie D."/>
            <person name="Woyke T."/>
        </authorList>
    </citation>
    <scope>NUCLEOTIDE SEQUENCE [LARGE SCALE GENOMIC DNA]</scope>
    <source>
        <strain evidence="2 3">BC1</strain>
    </source>
</reference>
<dbReference type="Gene3D" id="3.40.50.150">
    <property type="entry name" value="Vaccinia Virus protein VP39"/>
    <property type="match status" value="1"/>
</dbReference>
<dbReference type="Proteomes" id="UP000013523">
    <property type="component" value="Chromosome"/>
</dbReference>
<dbReference type="OrthoDB" id="9811589at2"/>
<sequence length="92" mass="10981">MMTLLEEYKNQNIWRDWDKYIKKLPLNKNQTVYDLGCSTGVVSKLLSSQVKKVIGFDNDRCLLEEANKQKQNNCEFILEDIFTFIKNMMNYF</sequence>
<dbReference type="GO" id="GO:0008168">
    <property type="term" value="F:methyltransferase activity"/>
    <property type="evidence" value="ECO:0007669"/>
    <property type="project" value="UniProtKB-KW"/>
</dbReference>
<dbReference type="AlphaFoldDB" id="R4K2W3"/>
<protein>
    <submittedName>
        <fullName evidence="2">Ribosomal RNA adenine dimethylase</fullName>
    </submittedName>
</protein>
<name>R4K2W3_CLOPA</name>
<evidence type="ECO:0000313" key="3">
    <source>
        <dbReference type="Proteomes" id="UP000013523"/>
    </source>
</evidence>
<evidence type="ECO:0000259" key="1">
    <source>
        <dbReference type="Pfam" id="PF13847"/>
    </source>
</evidence>
<dbReference type="PATRIC" id="fig|86416.3.peg.2018"/>
<dbReference type="eggNOG" id="COG2226">
    <property type="taxonomic scope" value="Bacteria"/>
</dbReference>
<keyword evidence="2" id="KW-0489">Methyltransferase</keyword>
<gene>
    <name evidence="2" type="ORF">Clopa_2046</name>
</gene>
<evidence type="ECO:0000313" key="2">
    <source>
        <dbReference type="EMBL" id="AGK96933.1"/>
    </source>
</evidence>
<dbReference type="EMBL" id="CP003261">
    <property type="protein sequence ID" value="AGK96933.1"/>
    <property type="molecule type" value="Genomic_DNA"/>
</dbReference>
<dbReference type="InterPro" id="IPR025714">
    <property type="entry name" value="Methyltranfer_dom"/>
</dbReference>
<keyword evidence="2" id="KW-0808">Transferase</keyword>
<proteinExistence type="predicted"/>
<feature type="domain" description="Methyltransferase" evidence="1">
    <location>
        <begin position="27"/>
        <end position="85"/>
    </location>
</feature>
<dbReference type="Pfam" id="PF13847">
    <property type="entry name" value="Methyltransf_31"/>
    <property type="match status" value="1"/>
</dbReference>
<dbReference type="HOGENOM" id="CLU_2408075_0_0_9"/>
<dbReference type="InterPro" id="IPR029063">
    <property type="entry name" value="SAM-dependent_MTases_sf"/>
</dbReference>